<sequence>MIPTVPFDDVIDRKGQEFNILLKYIGKASILSSLPYLTYTSGPPGVRKTFTVKTTSKYFKLPLYSISAGKLIINYGDSNALKQQLKIVFKIAKHFNTVLLLDEADAFIEQHISYYNTHNRLVTIFLRKLEYYQGILFLTSNRGIQFNNAILSRIHLIIEYENLTREFRREL</sequence>
<dbReference type="AlphaFoldDB" id="A0A0G4PW72"/>
<dbReference type="PANTHER" id="PTHR46411:SF3">
    <property type="entry name" value="AAA+ ATPASE DOMAIN-CONTAINING PROTEIN"/>
    <property type="match status" value="1"/>
</dbReference>
<dbReference type="STRING" id="1429867.A0A0G4PW72"/>
<protein>
    <submittedName>
        <fullName evidence="2">ATPase, AAA-type, core</fullName>
    </submittedName>
</protein>
<organism evidence="2 3">
    <name type="scientific">Penicillium camemberti (strain FM 013)</name>
    <dbReference type="NCBI Taxonomy" id="1429867"/>
    <lineage>
        <taxon>Eukaryota</taxon>
        <taxon>Fungi</taxon>
        <taxon>Dikarya</taxon>
        <taxon>Ascomycota</taxon>
        <taxon>Pezizomycotina</taxon>
        <taxon>Eurotiomycetes</taxon>
        <taxon>Eurotiomycetidae</taxon>
        <taxon>Eurotiales</taxon>
        <taxon>Aspergillaceae</taxon>
        <taxon>Penicillium</taxon>
    </lineage>
</organism>
<dbReference type="EMBL" id="HG793192">
    <property type="protein sequence ID" value="CRL30762.1"/>
    <property type="molecule type" value="Genomic_DNA"/>
</dbReference>
<reference evidence="2 3" key="1">
    <citation type="journal article" date="2014" name="Nat. Commun.">
        <title>Multiple recent horizontal transfers of a large genomic region in cheese making fungi.</title>
        <authorList>
            <person name="Cheeseman K."/>
            <person name="Ropars J."/>
            <person name="Renault P."/>
            <person name="Dupont J."/>
            <person name="Gouzy J."/>
            <person name="Branca A."/>
            <person name="Abraham A.L."/>
            <person name="Ceppi M."/>
            <person name="Conseiller E."/>
            <person name="Debuchy R."/>
            <person name="Malagnac F."/>
            <person name="Goarin A."/>
            <person name="Silar P."/>
            <person name="Lacoste S."/>
            <person name="Sallet E."/>
            <person name="Bensimon A."/>
            <person name="Giraud T."/>
            <person name="Brygoo Y."/>
        </authorList>
    </citation>
    <scope>NUCLEOTIDE SEQUENCE [LARGE SCALE GENOMIC DNA]</scope>
    <source>
        <strain evidence="3">FM 013</strain>
    </source>
</reference>
<dbReference type="Gene3D" id="3.40.50.300">
    <property type="entry name" value="P-loop containing nucleotide triphosphate hydrolases"/>
    <property type="match status" value="1"/>
</dbReference>
<proteinExistence type="predicted"/>
<dbReference type="GO" id="GO:0005524">
    <property type="term" value="F:ATP binding"/>
    <property type="evidence" value="ECO:0007669"/>
    <property type="project" value="InterPro"/>
</dbReference>
<evidence type="ECO:0000313" key="2">
    <source>
        <dbReference type="EMBL" id="CRL30762.1"/>
    </source>
</evidence>
<dbReference type="SUPFAM" id="SSF52540">
    <property type="entry name" value="P-loop containing nucleoside triphosphate hydrolases"/>
    <property type="match status" value="1"/>
</dbReference>
<dbReference type="PANTHER" id="PTHR46411">
    <property type="entry name" value="FAMILY ATPASE, PUTATIVE-RELATED"/>
    <property type="match status" value="1"/>
</dbReference>
<dbReference type="GO" id="GO:0016887">
    <property type="term" value="F:ATP hydrolysis activity"/>
    <property type="evidence" value="ECO:0007669"/>
    <property type="project" value="InterPro"/>
</dbReference>
<dbReference type="InterPro" id="IPR003959">
    <property type="entry name" value="ATPase_AAA_core"/>
</dbReference>
<keyword evidence="3" id="KW-1185">Reference proteome</keyword>
<accession>A0A0G4PW72</accession>
<name>A0A0G4PW72_PENC3</name>
<dbReference type="Proteomes" id="UP000053732">
    <property type="component" value="Unassembled WGS sequence"/>
</dbReference>
<evidence type="ECO:0000259" key="1">
    <source>
        <dbReference type="Pfam" id="PF00004"/>
    </source>
</evidence>
<feature type="domain" description="ATPase AAA-type core" evidence="1">
    <location>
        <begin position="40"/>
        <end position="160"/>
    </location>
</feature>
<dbReference type="Pfam" id="PF00004">
    <property type="entry name" value="AAA"/>
    <property type="match status" value="1"/>
</dbReference>
<evidence type="ECO:0000313" key="3">
    <source>
        <dbReference type="Proteomes" id="UP000053732"/>
    </source>
</evidence>
<dbReference type="InterPro" id="IPR027417">
    <property type="entry name" value="P-loop_NTPase"/>
</dbReference>
<gene>
    <name evidence="2" type="ORF">PCAMFM013_S059g000003</name>
</gene>